<dbReference type="InterPro" id="IPR003593">
    <property type="entry name" value="AAA+_ATPase"/>
</dbReference>
<dbReference type="Pfam" id="PF08402">
    <property type="entry name" value="TOBE_2"/>
    <property type="match status" value="1"/>
</dbReference>
<feature type="domain" description="ABC transporter" evidence="5">
    <location>
        <begin position="4"/>
        <end position="244"/>
    </location>
</feature>
<dbReference type="Proteomes" id="UP001216390">
    <property type="component" value="Chromosome"/>
</dbReference>
<evidence type="ECO:0000256" key="4">
    <source>
        <dbReference type="SAM" id="MobiDB-lite"/>
    </source>
</evidence>
<dbReference type="GO" id="GO:0055052">
    <property type="term" value="C:ATP-binding cassette (ABC) transporter complex, substrate-binding subunit-containing"/>
    <property type="evidence" value="ECO:0007669"/>
    <property type="project" value="TreeGrafter"/>
</dbReference>
<dbReference type="InterPro" id="IPR015855">
    <property type="entry name" value="ABC_transpr_MalK-like"/>
</dbReference>
<evidence type="ECO:0000313" key="7">
    <source>
        <dbReference type="Proteomes" id="UP001216390"/>
    </source>
</evidence>
<dbReference type="Gene3D" id="2.40.50.140">
    <property type="entry name" value="Nucleic acid-binding proteins"/>
    <property type="match status" value="1"/>
</dbReference>
<dbReference type="InterPro" id="IPR027417">
    <property type="entry name" value="P-loop_NTPase"/>
</dbReference>
<dbReference type="PROSITE" id="PS00211">
    <property type="entry name" value="ABC_TRANSPORTER_1"/>
    <property type="match status" value="1"/>
</dbReference>
<dbReference type="EMBL" id="CP116942">
    <property type="protein sequence ID" value="WCO66654.1"/>
    <property type="molecule type" value="Genomic_DNA"/>
</dbReference>
<dbReference type="PANTHER" id="PTHR43875">
    <property type="entry name" value="MALTODEXTRIN IMPORT ATP-BINDING PROTEIN MSMX"/>
    <property type="match status" value="1"/>
</dbReference>
<evidence type="ECO:0000259" key="5">
    <source>
        <dbReference type="PROSITE" id="PS50893"/>
    </source>
</evidence>
<evidence type="ECO:0000256" key="1">
    <source>
        <dbReference type="ARBA" id="ARBA00022448"/>
    </source>
</evidence>
<organism evidence="6 7">
    <name type="scientific">Iamia majanohamensis</name>
    <dbReference type="NCBI Taxonomy" id="467976"/>
    <lineage>
        <taxon>Bacteria</taxon>
        <taxon>Bacillati</taxon>
        <taxon>Actinomycetota</taxon>
        <taxon>Acidimicrobiia</taxon>
        <taxon>Acidimicrobiales</taxon>
        <taxon>Iamiaceae</taxon>
        <taxon>Iamia</taxon>
    </lineage>
</organism>
<dbReference type="Gene3D" id="3.40.50.300">
    <property type="entry name" value="P-loop containing nucleotide triphosphate hydrolases"/>
    <property type="match status" value="1"/>
</dbReference>
<protein>
    <submittedName>
        <fullName evidence="6">ABC transporter ATP-binding protein</fullName>
    </submittedName>
</protein>
<dbReference type="InterPro" id="IPR008995">
    <property type="entry name" value="Mo/tungstate-bd_C_term_dom"/>
</dbReference>
<dbReference type="GO" id="GO:0005524">
    <property type="term" value="F:ATP binding"/>
    <property type="evidence" value="ECO:0007669"/>
    <property type="project" value="UniProtKB-KW"/>
</dbReference>
<evidence type="ECO:0000256" key="2">
    <source>
        <dbReference type="ARBA" id="ARBA00022741"/>
    </source>
</evidence>
<sequence>MANVMFDGVTKRYGEVAAVEDLDLAVEDGEFMVLLGPSGCGKSTALRMIAGLEDISAGELSIGDRVVNHVVPAKRDVAMVFQSYALYPHMTVRKNIESPLISKPSRTDDGSVRKLTKAERDARIDEAARMLGLAAYLDRKPSELSGGQRQRVAVARAVVSRPAVFLMDEPLSNLDAKLRAQTRAEITDLHARLATTIVYVTHDQVEAMTMADRVAILADGHIQQVGTPREVYEAPANVFVAGFIGTPPMNTAPGTAGAGRVEVDGGHLPVDDPALTGDVVVGIRPEHLLVDPDGPLRTTVRHVEWLGHEALATVGLGTGADGPRWTVRLEPSGRPPAEGDELRVRPVAGHVHLFDAATGWRLGLPGVADGTPAPAPPAEAPATDSPAPDTTPDLTP</sequence>
<dbReference type="InterPro" id="IPR003439">
    <property type="entry name" value="ABC_transporter-like_ATP-bd"/>
</dbReference>
<dbReference type="SMART" id="SM00382">
    <property type="entry name" value="AAA"/>
    <property type="match status" value="1"/>
</dbReference>
<keyword evidence="7" id="KW-1185">Reference proteome</keyword>
<proteinExistence type="predicted"/>
<dbReference type="PANTHER" id="PTHR43875:SF1">
    <property type="entry name" value="OSMOPROTECTIVE COMPOUNDS UPTAKE ATP-BINDING PROTEIN GGTA"/>
    <property type="match status" value="1"/>
</dbReference>
<dbReference type="PROSITE" id="PS50893">
    <property type="entry name" value="ABC_TRANSPORTER_2"/>
    <property type="match status" value="1"/>
</dbReference>
<gene>
    <name evidence="6" type="ORF">PO878_19340</name>
</gene>
<dbReference type="Pfam" id="PF00005">
    <property type="entry name" value="ABC_tran"/>
    <property type="match status" value="1"/>
</dbReference>
<accession>A0AAF0BVS9</accession>
<name>A0AAF0BVS9_9ACTN</name>
<dbReference type="GO" id="GO:0008643">
    <property type="term" value="P:carbohydrate transport"/>
    <property type="evidence" value="ECO:0007669"/>
    <property type="project" value="InterPro"/>
</dbReference>
<dbReference type="Gene3D" id="2.40.50.100">
    <property type="match status" value="1"/>
</dbReference>
<dbReference type="CDD" id="cd03301">
    <property type="entry name" value="ABC_MalK_N"/>
    <property type="match status" value="1"/>
</dbReference>
<dbReference type="InterPro" id="IPR017871">
    <property type="entry name" value="ABC_transporter-like_CS"/>
</dbReference>
<dbReference type="SUPFAM" id="SSF50331">
    <property type="entry name" value="MOP-like"/>
    <property type="match status" value="1"/>
</dbReference>
<dbReference type="InterPro" id="IPR013611">
    <property type="entry name" value="Transp-assoc_OB_typ2"/>
</dbReference>
<keyword evidence="3 6" id="KW-0067">ATP-binding</keyword>
<dbReference type="FunFam" id="3.40.50.300:FF:000042">
    <property type="entry name" value="Maltose/maltodextrin ABC transporter, ATP-binding protein"/>
    <property type="match status" value="1"/>
</dbReference>
<dbReference type="AlphaFoldDB" id="A0AAF0BVS9"/>
<dbReference type="InterPro" id="IPR047641">
    <property type="entry name" value="ABC_transpr_MalK/UgpC-like"/>
</dbReference>
<dbReference type="GO" id="GO:0140359">
    <property type="term" value="F:ABC-type transporter activity"/>
    <property type="evidence" value="ECO:0007669"/>
    <property type="project" value="InterPro"/>
</dbReference>
<feature type="region of interest" description="Disordered" evidence="4">
    <location>
        <begin position="365"/>
        <end position="396"/>
    </location>
</feature>
<keyword evidence="2" id="KW-0547">Nucleotide-binding</keyword>
<dbReference type="SUPFAM" id="SSF52540">
    <property type="entry name" value="P-loop containing nucleoside triphosphate hydrolases"/>
    <property type="match status" value="1"/>
</dbReference>
<reference evidence="6" key="1">
    <citation type="submission" date="2023-01" db="EMBL/GenBank/DDBJ databases">
        <title>The diversity of Class Acidimicrobiia in South China Sea sediment environments and the proposal of Iamia marina sp. nov., a novel species of the genus Iamia.</title>
        <authorList>
            <person name="He Y."/>
            <person name="Tian X."/>
        </authorList>
    </citation>
    <scope>NUCLEOTIDE SEQUENCE</scope>
    <source>
        <strain evidence="6">DSM 19957</strain>
    </source>
</reference>
<feature type="compositionally biased region" description="Low complexity" evidence="4">
    <location>
        <begin position="380"/>
        <end position="396"/>
    </location>
</feature>
<dbReference type="RefSeq" id="WP_272736177.1">
    <property type="nucleotide sequence ID" value="NZ_CP116942.1"/>
</dbReference>
<dbReference type="GO" id="GO:0016887">
    <property type="term" value="F:ATP hydrolysis activity"/>
    <property type="evidence" value="ECO:0007669"/>
    <property type="project" value="InterPro"/>
</dbReference>
<keyword evidence="1" id="KW-0813">Transport</keyword>
<dbReference type="InterPro" id="IPR012340">
    <property type="entry name" value="NA-bd_OB-fold"/>
</dbReference>
<evidence type="ECO:0000313" key="6">
    <source>
        <dbReference type="EMBL" id="WCO66654.1"/>
    </source>
</evidence>
<evidence type="ECO:0000256" key="3">
    <source>
        <dbReference type="ARBA" id="ARBA00022840"/>
    </source>
</evidence>
<dbReference type="KEGG" id="ima:PO878_19340"/>